<accession>A0ABN9YBP1</accession>
<evidence type="ECO:0000313" key="1">
    <source>
        <dbReference type="EMBL" id="CAK0909885.1"/>
    </source>
</evidence>
<evidence type="ECO:0000313" key="2">
    <source>
        <dbReference type="Proteomes" id="UP001189429"/>
    </source>
</evidence>
<organism evidence="1 2">
    <name type="scientific">Prorocentrum cordatum</name>
    <dbReference type="NCBI Taxonomy" id="2364126"/>
    <lineage>
        <taxon>Eukaryota</taxon>
        <taxon>Sar</taxon>
        <taxon>Alveolata</taxon>
        <taxon>Dinophyceae</taxon>
        <taxon>Prorocentrales</taxon>
        <taxon>Prorocentraceae</taxon>
        <taxon>Prorocentrum</taxon>
    </lineage>
</organism>
<name>A0ABN9YBP1_9DINO</name>
<reference evidence="1" key="1">
    <citation type="submission" date="2023-10" db="EMBL/GenBank/DDBJ databases">
        <authorList>
            <person name="Chen Y."/>
            <person name="Shah S."/>
            <person name="Dougan E. K."/>
            <person name="Thang M."/>
            <person name="Chan C."/>
        </authorList>
    </citation>
    <scope>NUCLEOTIDE SEQUENCE [LARGE SCALE GENOMIC DNA]</scope>
</reference>
<sequence length="398" mass="43271">MRQSAIQAGGAARAEAKAALRSGLTPGSGRPDLHDEDKLIAALPPRSTRRFSLRTAPATLLRDFQGQQGCANLSERLGTEWRGVETDGRLLLLDEHCRSPTRFFAMDDLSVHLVWGFLPLPCVGRAVPAACRLMLWLREEWQAWQAFAQPLRRPGRTIRIARLLRAGERGVEHLAGLAAVLEEAALRGFSGAPAPGGSGRLALQYGELAVPRVQWSLHSEGLSPWRGVCSLPLDAEWAVLPPWRKAVGGGLRASLLLGVSLWLPPEGVSVADSFPGLMLSVTLQEPELLEALAERSPSEPPCLAAACDALLVRGGGRAGAAGPPALEEWRLRFCFGPQGHRHAGHGDLEGYRAEVRQMGRKRWRPPDLCYTPSWEQPCPGDAGLRLLLRGRRCDGLLE</sequence>
<keyword evidence="2" id="KW-1185">Reference proteome</keyword>
<dbReference type="EMBL" id="CAUYUJ010022281">
    <property type="protein sequence ID" value="CAK0909885.1"/>
    <property type="molecule type" value="Genomic_DNA"/>
</dbReference>
<gene>
    <name evidence="1" type="ORF">PCOR1329_LOCUS84184</name>
</gene>
<protein>
    <submittedName>
        <fullName evidence="1">Uncharacterized protein</fullName>
    </submittedName>
</protein>
<comment type="caution">
    <text evidence="1">The sequence shown here is derived from an EMBL/GenBank/DDBJ whole genome shotgun (WGS) entry which is preliminary data.</text>
</comment>
<dbReference type="Proteomes" id="UP001189429">
    <property type="component" value="Unassembled WGS sequence"/>
</dbReference>
<proteinExistence type="predicted"/>